<dbReference type="GO" id="GO:0032259">
    <property type="term" value="P:methylation"/>
    <property type="evidence" value="ECO:0007669"/>
    <property type="project" value="UniProtKB-KW"/>
</dbReference>
<dbReference type="GO" id="GO:0008168">
    <property type="term" value="F:methyltransferase activity"/>
    <property type="evidence" value="ECO:0007669"/>
    <property type="project" value="UniProtKB-KW"/>
</dbReference>
<evidence type="ECO:0000259" key="1">
    <source>
        <dbReference type="Pfam" id="PF05050"/>
    </source>
</evidence>
<gene>
    <name evidence="2" type="ORF">ACFSM5_07435</name>
</gene>
<organism evidence="2 3">
    <name type="scientific">Lacibacterium aquatile</name>
    <dbReference type="NCBI Taxonomy" id="1168082"/>
    <lineage>
        <taxon>Bacteria</taxon>
        <taxon>Pseudomonadati</taxon>
        <taxon>Pseudomonadota</taxon>
        <taxon>Alphaproteobacteria</taxon>
        <taxon>Rhodospirillales</taxon>
        <taxon>Rhodospirillaceae</taxon>
    </lineage>
</organism>
<accession>A0ABW5DT46</accession>
<dbReference type="SUPFAM" id="SSF53335">
    <property type="entry name" value="S-adenosyl-L-methionine-dependent methyltransferases"/>
    <property type="match status" value="1"/>
</dbReference>
<dbReference type="InterPro" id="IPR053188">
    <property type="entry name" value="FkbM_Methyltransferase"/>
</dbReference>
<dbReference type="RefSeq" id="WP_379875682.1">
    <property type="nucleotide sequence ID" value="NZ_JBHUIP010000005.1"/>
</dbReference>
<sequence length="368" mass="39924">MTLRPNVSVVHYGPIDNQFVDTLEKGISVFSETPPSAGGATPDTLYRTKKLQHVALLTIASISDVPEVAEGCKSLLKHARIDWLLLPDACYLPGILPDPTAQLLHQNFVRVTVDPNGGLLAMNRMFDPLIAGHHILVNTRIAILLHSPETRLAQRPILDEVMEAYGLKPTGVMHVGANMGQEVSYYRDRNYGPVVLIEANPDLAGYLLDKVKSDAGYYAVNVAATDQDGPITLNITGNSQGSSILAPSAEGIAEWGQDFNVQRQVTVPGRRLDGVVDDLKLELGAFSLLHLDIQGAEGMALRGSKALLQHVEVVLSEINFTENYEGCSQIEEIDDLLEAAGFTRVAIDCTYSASWGDGIYVRNSLLPA</sequence>
<feature type="domain" description="Methyltransferase FkbM" evidence="1">
    <location>
        <begin position="174"/>
        <end position="342"/>
    </location>
</feature>
<reference evidence="3" key="1">
    <citation type="journal article" date="2019" name="Int. J. Syst. Evol. Microbiol.">
        <title>The Global Catalogue of Microorganisms (GCM) 10K type strain sequencing project: providing services to taxonomists for standard genome sequencing and annotation.</title>
        <authorList>
            <consortium name="The Broad Institute Genomics Platform"/>
            <consortium name="The Broad Institute Genome Sequencing Center for Infectious Disease"/>
            <person name="Wu L."/>
            <person name="Ma J."/>
        </authorList>
    </citation>
    <scope>NUCLEOTIDE SEQUENCE [LARGE SCALE GENOMIC DNA]</scope>
    <source>
        <strain evidence="3">CGMCC 1.19062</strain>
    </source>
</reference>
<dbReference type="PANTHER" id="PTHR36973">
    <property type="entry name" value="SLL1456 PROTEIN-RELATED"/>
    <property type="match status" value="1"/>
</dbReference>
<dbReference type="InterPro" id="IPR029063">
    <property type="entry name" value="SAM-dependent_MTases_sf"/>
</dbReference>
<dbReference type="InterPro" id="IPR006342">
    <property type="entry name" value="FkbM_mtfrase"/>
</dbReference>
<keyword evidence="3" id="KW-1185">Reference proteome</keyword>
<protein>
    <submittedName>
        <fullName evidence="2">FkbM family methyltransferase</fullName>
    </submittedName>
</protein>
<dbReference type="Proteomes" id="UP001597295">
    <property type="component" value="Unassembled WGS sequence"/>
</dbReference>
<dbReference type="Gene3D" id="3.40.50.150">
    <property type="entry name" value="Vaccinia Virus protein VP39"/>
    <property type="match status" value="1"/>
</dbReference>
<comment type="caution">
    <text evidence="2">The sequence shown here is derived from an EMBL/GenBank/DDBJ whole genome shotgun (WGS) entry which is preliminary data.</text>
</comment>
<dbReference type="PANTHER" id="PTHR36973:SF4">
    <property type="entry name" value="NODULATION PROTEIN"/>
    <property type="match status" value="1"/>
</dbReference>
<dbReference type="Pfam" id="PF05050">
    <property type="entry name" value="Methyltransf_21"/>
    <property type="match status" value="1"/>
</dbReference>
<proteinExistence type="predicted"/>
<evidence type="ECO:0000313" key="3">
    <source>
        <dbReference type="Proteomes" id="UP001597295"/>
    </source>
</evidence>
<dbReference type="NCBIfam" id="TIGR01444">
    <property type="entry name" value="fkbM_fam"/>
    <property type="match status" value="1"/>
</dbReference>
<keyword evidence="2" id="KW-0489">Methyltransferase</keyword>
<evidence type="ECO:0000313" key="2">
    <source>
        <dbReference type="EMBL" id="MFD2262716.1"/>
    </source>
</evidence>
<name>A0ABW5DT46_9PROT</name>
<dbReference type="EMBL" id="JBHUIP010000005">
    <property type="protein sequence ID" value="MFD2262716.1"/>
    <property type="molecule type" value="Genomic_DNA"/>
</dbReference>
<keyword evidence="2" id="KW-0808">Transferase</keyword>